<evidence type="ECO:0000256" key="11">
    <source>
        <dbReference type="PIRSR" id="PIRSR036426-1"/>
    </source>
</evidence>
<dbReference type="SUPFAM" id="SSF53790">
    <property type="entry name" value="Tetrapyrrole methylase"/>
    <property type="match status" value="1"/>
</dbReference>
<evidence type="ECO:0000256" key="10">
    <source>
        <dbReference type="ARBA" id="ARBA00047561"/>
    </source>
</evidence>
<evidence type="ECO:0000256" key="4">
    <source>
        <dbReference type="ARBA" id="ARBA00022679"/>
    </source>
</evidence>
<dbReference type="InterPro" id="IPR000878">
    <property type="entry name" value="4pyrrol_Mease"/>
</dbReference>
<protein>
    <submittedName>
        <fullName evidence="15">Uroporphyrinogen-III C-methyltransferase</fullName>
    </submittedName>
</protein>
<dbReference type="InterPro" id="IPR028281">
    <property type="entry name" value="Sirohaem_synthase_central"/>
</dbReference>
<dbReference type="NCBIfam" id="TIGR01470">
    <property type="entry name" value="cysG_Nterm"/>
    <property type="match status" value="1"/>
</dbReference>
<dbReference type="InterPro" id="IPR012409">
    <property type="entry name" value="Sirohaem_synth"/>
</dbReference>
<feature type="coiled-coil region" evidence="12">
    <location>
        <begin position="147"/>
        <end position="174"/>
    </location>
</feature>
<dbReference type="InterPro" id="IPR036291">
    <property type="entry name" value="NAD(P)-bd_dom_sf"/>
</dbReference>
<reference evidence="15 16" key="1">
    <citation type="submission" date="2018-04" db="EMBL/GenBank/DDBJ databases">
        <title>Novel Campyloabacter and Helicobacter Species and Strains.</title>
        <authorList>
            <person name="Mannion A.J."/>
            <person name="Shen Z."/>
            <person name="Fox J.G."/>
        </authorList>
    </citation>
    <scope>NUCLEOTIDE SEQUENCE [LARGE SCALE GENOMIC DNA]</scope>
    <source>
        <strain evidence="15 16">MIT 99-5101</strain>
    </source>
</reference>
<evidence type="ECO:0000313" key="16">
    <source>
        <dbReference type="Proteomes" id="UP000256650"/>
    </source>
</evidence>
<dbReference type="GO" id="GO:0019354">
    <property type="term" value="P:siroheme biosynthetic process"/>
    <property type="evidence" value="ECO:0007669"/>
    <property type="project" value="UniProtKB-UniPathway"/>
</dbReference>
<feature type="domain" description="Siroheme synthase central" evidence="14">
    <location>
        <begin position="117"/>
        <end position="141"/>
    </location>
</feature>
<comment type="similarity">
    <text evidence="2">Belongs to the precorrin methyltransferase family.</text>
</comment>
<dbReference type="SUPFAM" id="SSF75615">
    <property type="entry name" value="Siroheme synthase middle domains-like"/>
    <property type="match status" value="1"/>
</dbReference>
<dbReference type="InterPro" id="IPR014777">
    <property type="entry name" value="4pyrrole_Mease_sub1"/>
</dbReference>
<sequence length="427" mass="47138">MQGSFTLPIALTPKKTLLIGAGNVAKQKHIALKESKWEVQIIARERKDSYFENFNVEIGEIQDSLLQGFELVIDASGDEKLGTFLWEKRKEFGYLLNVVDNPKLCDFYFGAIARYQDLSVLVSTNGASPILAQSIRDKIARILPNSLESLVEKLKKMRQNLKIDESKKEQIKTECKQSLGKVFIIGCGPNSLQSLTLKALETFEILDVALLDNLIGKEIWNLLENIGVTCISVGKQKGKQSFSQEKINTLMLQYAKEGKNVGRLKGGDPIIFGRVFEEGSFLKSHNIEVECISGLSSSLNGALTSGITPTLRGVSAGVLIVSAHLRESVFHTEWLHYLKNSPYTLIVMMAYSFADKIVQNAKELGIPLSLPAAFISKVDSKEQKSIIGTLGQLEQMAKLCDKPAILILGKAVGECLCMPFAGQRIIL</sequence>
<evidence type="ECO:0000256" key="12">
    <source>
        <dbReference type="SAM" id="Coils"/>
    </source>
</evidence>
<dbReference type="Pfam" id="PF14824">
    <property type="entry name" value="Sirohm_synth_M"/>
    <property type="match status" value="1"/>
</dbReference>
<dbReference type="InterPro" id="IPR042518">
    <property type="entry name" value="SirC_C"/>
</dbReference>
<keyword evidence="7" id="KW-0520">NAD</keyword>
<evidence type="ECO:0000256" key="3">
    <source>
        <dbReference type="ARBA" id="ARBA00022603"/>
    </source>
</evidence>
<dbReference type="SUPFAM" id="SSF51735">
    <property type="entry name" value="NAD(P)-binding Rossmann-fold domains"/>
    <property type="match status" value="1"/>
</dbReference>
<dbReference type="GO" id="GO:0043115">
    <property type="term" value="F:precorrin-2 dehydrogenase activity"/>
    <property type="evidence" value="ECO:0007669"/>
    <property type="project" value="UniProtKB-EC"/>
</dbReference>
<keyword evidence="4 15" id="KW-0808">Transferase</keyword>
<evidence type="ECO:0000313" key="15">
    <source>
        <dbReference type="EMBL" id="RDU61531.1"/>
    </source>
</evidence>
<feature type="active site" description="Proton donor" evidence="11">
    <location>
        <position position="235"/>
    </location>
</feature>
<dbReference type="GO" id="GO:0004851">
    <property type="term" value="F:uroporphyrin-III C-methyltransferase activity"/>
    <property type="evidence" value="ECO:0007669"/>
    <property type="project" value="InterPro"/>
</dbReference>
<feature type="domain" description="Tetrapyrrole methylase" evidence="13">
    <location>
        <begin position="181"/>
        <end position="393"/>
    </location>
</feature>
<keyword evidence="16" id="KW-1185">Reference proteome</keyword>
<dbReference type="InterPro" id="IPR006367">
    <property type="entry name" value="Sirohaem_synthase_N"/>
</dbReference>
<gene>
    <name evidence="15" type="ORF">CQA43_09205</name>
</gene>
<dbReference type="InterPro" id="IPR050161">
    <property type="entry name" value="Siro_Cobalamin_biosynth"/>
</dbReference>
<evidence type="ECO:0000256" key="9">
    <source>
        <dbReference type="ARBA" id="ARBA00025705"/>
    </source>
</evidence>
<feature type="active site" description="Proton acceptor" evidence="11">
    <location>
        <position position="212"/>
    </location>
</feature>
<dbReference type="RefSeq" id="WP_115552303.1">
    <property type="nucleotide sequence ID" value="NZ_CAOUCM010000027.1"/>
</dbReference>
<dbReference type="InterPro" id="IPR014776">
    <property type="entry name" value="4pyrrole_Mease_sub2"/>
</dbReference>
<comment type="pathway">
    <text evidence="9">Porphyrin-containing compound metabolism; siroheme biosynthesis; precorrin-2 from uroporphyrinogen III: step 1/1.</text>
</comment>
<dbReference type="Pfam" id="PF13241">
    <property type="entry name" value="NAD_binding_7"/>
    <property type="match status" value="1"/>
</dbReference>
<comment type="catalytic activity">
    <reaction evidence="10">
        <text>precorrin-2 + NAD(+) = sirohydrochlorin + NADH + 2 H(+)</text>
        <dbReference type="Rhea" id="RHEA:15613"/>
        <dbReference type="ChEBI" id="CHEBI:15378"/>
        <dbReference type="ChEBI" id="CHEBI:57540"/>
        <dbReference type="ChEBI" id="CHEBI:57945"/>
        <dbReference type="ChEBI" id="CHEBI:58351"/>
        <dbReference type="ChEBI" id="CHEBI:58827"/>
        <dbReference type="EC" id="1.3.1.76"/>
    </reaction>
</comment>
<dbReference type="UniPathway" id="UPA00262">
    <property type="reaction ID" value="UER00222"/>
</dbReference>
<keyword evidence="12" id="KW-0175">Coiled coil</keyword>
<dbReference type="GO" id="GO:0051287">
    <property type="term" value="F:NAD binding"/>
    <property type="evidence" value="ECO:0007669"/>
    <property type="project" value="InterPro"/>
</dbReference>
<evidence type="ECO:0000256" key="7">
    <source>
        <dbReference type="ARBA" id="ARBA00023027"/>
    </source>
</evidence>
<dbReference type="PANTHER" id="PTHR45790:SF3">
    <property type="entry name" value="S-ADENOSYL-L-METHIONINE-DEPENDENT UROPORPHYRINOGEN III METHYLTRANSFERASE, CHLOROPLASTIC"/>
    <property type="match status" value="1"/>
</dbReference>
<dbReference type="FunFam" id="3.40.1010.10:FF:000001">
    <property type="entry name" value="Siroheme synthase"/>
    <property type="match status" value="1"/>
</dbReference>
<name>A0A3D8IAG6_9HELI</name>
<comment type="caution">
    <text evidence="15">The sequence shown here is derived from an EMBL/GenBank/DDBJ whole genome shotgun (WGS) entry which is preliminary data.</text>
</comment>
<keyword evidence="6" id="KW-0560">Oxidoreductase</keyword>
<dbReference type="GeneID" id="82536456"/>
<evidence type="ECO:0000256" key="2">
    <source>
        <dbReference type="ARBA" id="ARBA00005879"/>
    </source>
</evidence>
<evidence type="ECO:0000259" key="14">
    <source>
        <dbReference type="Pfam" id="PF14824"/>
    </source>
</evidence>
<organism evidence="15 16">
    <name type="scientific">Helicobacter ganmani</name>
    <dbReference type="NCBI Taxonomy" id="60246"/>
    <lineage>
        <taxon>Bacteria</taxon>
        <taxon>Pseudomonadati</taxon>
        <taxon>Campylobacterota</taxon>
        <taxon>Epsilonproteobacteria</taxon>
        <taxon>Campylobacterales</taxon>
        <taxon>Helicobacteraceae</taxon>
        <taxon>Helicobacter</taxon>
    </lineage>
</organism>
<evidence type="ECO:0000259" key="13">
    <source>
        <dbReference type="Pfam" id="PF00590"/>
    </source>
</evidence>
<comment type="pathway">
    <text evidence="1">Porphyrin-containing compound metabolism; siroheme biosynthesis; sirohydrochlorin from precorrin-2: step 1/1.</text>
</comment>
<dbReference type="GO" id="GO:0032259">
    <property type="term" value="P:methylation"/>
    <property type="evidence" value="ECO:0007669"/>
    <property type="project" value="UniProtKB-KW"/>
</dbReference>
<keyword evidence="3 15" id="KW-0489">Methyltransferase</keyword>
<evidence type="ECO:0000256" key="5">
    <source>
        <dbReference type="ARBA" id="ARBA00022691"/>
    </source>
</evidence>
<dbReference type="OrthoDB" id="9815856at2"/>
<dbReference type="GO" id="GO:0009236">
    <property type="term" value="P:cobalamin biosynthetic process"/>
    <property type="evidence" value="ECO:0007669"/>
    <property type="project" value="InterPro"/>
</dbReference>
<dbReference type="GO" id="GO:0051266">
    <property type="term" value="F:sirohydrochlorin ferrochelatase activity"/>
    <property type="evidence" value="ECO:0007669"/>
    <property type="project" value="InterPro"/>
</dbReference>
<dbReference type="Gene3D" id="1.10.8.610">
    <property type="entry name" value="SirC, precorrin-2 dehydrogenase, C-terminal helical domain-like"/>
    <property type="match status" value="1"/>
</dbReference>
<dbReference type="Gene3D" id="3.40.50.720">
    <property type="entry name" value="NAD(P)-binding Rossmann-like Domain"/>
    <property type="match status" value="1"/>
</dbReference>
<dbReference type="PIRSF" id="PIRSF036426">
    <property type="entry name" value="Sirohaem_synth"/>
    <property type="match status" value="1"/>
</dbReference>
<evidence type="ECO:0000256" key="1">
    <source>
        <dbReference type="ARBA" id="ARBA00005010"/>
    </source>
</evidence>
<evidence type="ECO:0000256" key="6">
    <source>
        <dbReference type="ARBA" id="ARBA00023002"/>
    </source>
</evidence>
<dbReference type="AlphaFoldDB" id="A0A3D8IAG6"/>
<dbReference type="Proteomes" id="UP000256650">
    <property type="component" value="Unassembled WGS sequence"/>
</dbReference>
<dbReference type="InterPro" id="IPR035996">
    <property type="entry name" value="4pyrrol_Methylase_sf"/>
</dbReference>
<keyword evidence="5" id="KW-0949">S-adenosyl-L-methionine</keyword>
<dbReference type="EMBL" id="NXLS01000016">
    <property type="protein sequence ID" value="RDU61531.1"/>
    <property type="molecule type" value="Genomic_DNA"/>
</dbReference>
<proteinExistence type="inferred from homology"/>
<dbReference type="Gene3D" id="3.40.1010.10">
    <property type="entry name" value="Cobalt-precorrin-4 Transmethylase, Domain 1"/>
    <property type="match status" value="1"/>
</dbReference>
<dbReference type="PANTHER" id="PTHR45790">
    <property type="entry name" value="SIROHEME SYNTHASE-RELATED"/>
    <property type="match status" value="1"/>
</dbReference>
<evidence type="ECO:0000256" key="8">
    <source>
        <dbReference type="ARBA" id="ARBA00023244"/>
    </source>
</evidence>
<dbReference type="Gene3D" id="3.30.950.10">
    <property type="entry name" value="Methyltransferase, Cobalt-precorrin-4 Transmethylase, Domain 2"/>
    <property type="match status" value="1"/>
</dbReference>
<accession>A0A3D8IAG6</accession>
<keyword evidence="8" id="KW-0627">Porphyrin biosynthesis</keyword>
<dbReference type="Pfam" id="PF00590">
    <property type="entry name" value="TP_methylase"/>
    <property type="match status" value="1"/>
</dbReference>